<dbReference type="KEGG" id="apre:CNX65_21080"/>
<keyword evidence="4" id="KW-1185">Reference proteome</keyword>
<feature type="domain" description="Rhodanese" evidence="2">
    <location>
        <begin position="134"/>
        <end position="224"/>
    </location>
</feature>
<proteinExistence type="predicted"/>
<evidence type="ECO:0000256" key="1">
    <source>
        <dbReference type="SAM" id="MobiDB-lite"/>
    </source>
</evidence>
<dbReference type="PROSITE" id="PS00380">
    <property type="entry name" value="RHODANESE_1"/>
    <property type="match status" value="1"/>
</dbReference>
<reference evidence="3" key="1">
    <citation type="submission" date="2017-09" db="EMBL/GenBank/DDBJ databases">
        <title>Complete Genome Sequence of ansamitocin-producing Bacterium Actinosynnema pretiosum X47.</title>
        <authorList>
            <person name="Cao G."/>
            <person name="Zong G."/>
            <person name="Zhong C."/>
            <person name="Fu J."/>
        </authorList>
    </citation>
    <scope>NUCLEOTIDE SEQUENCE [LARGE SCALE GENOMIC DNA]</scope>
    <source>
        <strain evidence="3">X47</strain>
    </source>
</reference>
<evidence type="ECO:0000313" key="3">
    <source>
        <dbReference type="EMBL" id="ATE55470.1"/>
    </source>
</evidence>
<evidence type="ECO:0000259" key="2">
    <source>
        <dbReference type="PROSITE" id="PS50206"/>
    </source>
</evidence>
<sequence length="241" mass="25001">MSAPVKDDVKDKVADYLEAALGKPVDLGALPDDAPLGVLGLDSLTTIGVLVALLEDAGVDLGEYADSLVTPSTLGDLYALADQFAADPEPAAGAEAQTLEETGMTGEQRSQLDFYRDKLAYEIDSADLADALAAGQDIVVVDGRGSESYAHEHIPGAISVPHRSISQESLSGLSKAPLYVAYCDGVGCNASTKTAVKLATAGFRVKELIGGLDWWKRDNHPTEGHAGRRSEPTGAACGCAG</sequence>
<accession>A0A290Z8W4</accession>
<dbReference type="Gene3D" id="3.40.250.10">
    <property type="entry name" value="Rhodanese-like domain"/>
    <property type="match status" value="1"/>
</dbReference>
<dbReference type="SMART" id="SM00450">
    <property type="entry name" value="RHOD"/>
    <property type="match status" value="1"/>
</dbReference>
<feature type="region of interest" description="Disordered" evidence="1">
    <location>
        <begin position="222"/>
        <end position="241"/>
    </location>
</feature>
<gene>
    <name evidence="3" type="ORF">CNX65_21080</name>
</gene>
<dbReference type="SUPFAM" id="SSF47336">
    <property type="entry name" value="ACP-like"/>
    <property type="match status" value="1"/>
</dbReference>
<dbReference type="PANTHER" id="PTHR43031:SF1">
    <property type="entry name" value="PYRIDINE NUCLEOTIDE-DISULPHIDE OXIDOREDUCTASE"/>
    <property type="match status" value="1"/>
</dbReference>
<dbReference type="AlphaFoldDB" id="A0A290Z8W4"/>
<protein>
    <submittedName>
        <fullName evidence="3">Sulfurtransferase</fullName>
    </submittedName>
</protein>
<evidence type="ECO:0000313" key="4">
    <source>
        <dbReference type="Proteomes" id="UP000218505"/>
    </source>
</evidence>
<dbReference type="PANTHER" id="PTHR43031">
    <property type="entry name" value="FAD-DEPENDENT OXIDOREDUCTASE"/>
    <property type="match status" value="1"/>
</dbReference>
<dbReference type="Gene3D" id="1.10.1200.10">
    <property type="entry name" value="ACP-like"/>
    <property type="match status" value="1"/>
</dbReference>
<dbReference type="Proteomes" id="UP000218505">
    <property type="component" value="Chromosome"/>
</dbReference>
<dbReference type="InterPro" id="IPR050229">
    <property type="entry name" value="GlpE_sulfurtransferase"/>
</dbReference>
<dbReference type="RefSeq" id="WP_096495304.1">
    <property type="nucleotide sequence ID" value="NZ_CP023445.1"/>
</dbReference>
<dbReference type="InterPro" id="IPR036873">
    <property type="entry name" value="Rhodanese-like_dom_sf"/>
</dbReference>
<dbReference type="EMBL" id="CP023445">
    <property type="protein sequence ID" value="ATE55470.1"/>
    <property type="molecule type" value="Genomic_DNA"/>
</dbReference>
<feature type="compositionally biased region" description="Basic and acidic residues" evidence="1">
    <location>
        <begin position="222"/>
        <end position="231"/>
    </location>
</feature>
<dbReference type="PROSITE" id="PS50206">
    <property type="entry name" value="RHODANESE_3"/>
    <property type="match status" value="1"/>
</dbReference>
<organism evidence="3 4">
    <name type="scientific">Actinosynnema pretiosum</name>
    <dbReference type="NCBI Taxonomy" id="42197"/>
    <lineage>
        <taxon>Bacteria</taxon>
        <taxon>Bacillati</taxon>
        <taxon>Actinomycetota</taxon>
        <taxon>Actinomycetes</taxon>
        <taxon>Pseudonocardiales</taxon>
        <taxon>Pseudonocardiaceae</taxon>
        <taxon>Actinosynnema</taxon>
    </lineage>
</organism>
<dbReference type="SUPFAM" id="SSF52821">
    <property type="entry name" value="Rhodanese/Cell cycle control phosphatase"/>
    <property type="match status" value="1"/>
</dbReference>
<dbReference type="InterPro" id="IPR036736">
    <property type="entry name" value="ACP-like_sf"/>
</dbReference>
<dbReference type="InterPro" id="IPR001763">
    <property type="entry name" value="Rhodanese-like_dom"/>
</dbReference>
<dbReference type="Pfam" id="PF00581">
    <property type="entry name" value="Rhodanese"/>
    <property type="match status" value="1"/>
</dbReference>
<dbReference type="InterPro" id="IPR001307">
    <property type="entry name" value="Thiosulphate_STrfase_CS"/>
</dbReference>
<name>A0A290Z8W4_9PSEU</name>
<dbReference type="GO" id="GO:0004792">
    <property type="term" value="F:thiosulfate-cyanide sulfurtransferase activity"/>
    <property type="evidence" value="ECO:0007669"/>
    <property type="project" value="InterPro"/>
</dbReference>